<sequence>MDANARRASLDRNGWVEVMDEHGVVMYRHLQSGHCQSHLPVVGAPSEYKSLDCSKSRRSLAHRSSSASSADDEKALQVRILRNVSKSMISDYMTEVDKFNMAKPYARRPDGTYEDVACVVCKQQPTHMVLFPCQHKCVCDACIQSLGGQSAFTGCPVCVGEVKVMFECTGREVDEYWDWVYDVKPHLSRAFEVKFKSTALKLAKPLGTGAVVVPTNDKHGSLHRRISGLLLGRSVDVGDADGPSGRRTSCMLM</sequence>
<accession>A0A6A5AMM7</accession>
<keyword evidence="1" id="KW-0479">Metal-binding</keyword>
<feature type="domain" description="RING-type" evidence="2">
    <location>
        <begin position="118"/>
        <end position="158"/>
    </location>
</feature>
<comment type="caution">
    <text evidence="3">The sequence shown here is derived from an EMBL/GenBank/DDBJ whole genome shotgun (WGS) entry which is preliminary data.</text>
</comment>
<organism evidence="3 4">
    <name type="scientific">Aphanomyces astaci</name>
    <name type="common">Crayfish plague agent</name>
    <dbReference type="NCBI Taxonomy" id="112090"/>
    <lineage>
        <taxon>Eukaryota</taxon>
        <taxon>Sar</taxon>
        <taxon>Stramenopiles</taxon>
        <taxon>Oomycota</taxon>
        <taxon>Saprolegniomycetes</taxon>
        <taxon>Saprolegniales</taxon>
        <taxon>Verrucalvaceae</taxon>
        <taxon>Aphanomyces</taxon>
    </lineage>
</organism>
<protein>
    <recommendedName>
        <fullName evidence="2">RING-type domain-containing protein</fullName>
    </recommendedName>
</protein>
<name>A0A6A5AMM7_APHAT</name>
<dbReference type="Pfam" id="PF13920">
    <property type="entry name" value="zf-C3HC4_3"/>
    <property type="match status" value="1"/>
</dbReference>
<dbReference type="SMART" id="SM00184">
    <property type="entry name" value="RING"/>
    <property type="match status" value="1"/>
</dbReference>
<dbReference type="Gene3D" id="3.30.40.10">
    <property type="entry name" value="Zinc/RING finger domain, C3HC4 (zinc finger)"/>
    <property type="match status" value="1"/>
</dbReference>
<evidence type="ECO:0000313" key="4">
    <source>
        <dbReference type="Proteomes" id="UP000469452"/>
    </source>
</evidence>
<keyword evidence="1" id="KW-0863">Zinc-finger</keyword>
<gene>
    <name evidence="3" type="ORF">AaE_005958</name>
</gene>
<dbReference type="SUPFAM" id="SSF57850">
    <property type="entry name" value="RING/U-box"/>
    <property type="match status" value="1"/>
</dbReference>
<dbReference type="InterPro" id="IPR001841">
    <property type="entry name" value="Znf_RING"/>
</dbReference>
<proteinExistence type="predicted"/>
<reference evidence="3 4" key="1">
    <citation type="submission" date="2019-06" db="EMBL/GenBank/DDBJ databases">
        <title>Genomics analysis of Aphanomyces spp. identifies a new class of oomycete effector associated with host adaptation.</title>
        <authorList>
            <person name="Gaulin E."/>
        </authorList>
    </citation>
    <scope>NUCLEOTIDE SEQUENCE [LARGE SCALE GENOMIC DNA]</scope>
    <source>
        <strain evidence="3 4">E</strain>
    </source>
</reference>
<dbReference type="GO" id="GO:0008270">
    <property type="term" value="F:zinc ion binding"/>
    <property type="evidence" value="ECO:0007669"/>
    <property type="project" value="UniProtKB-KW"/>
</dbReference>
<evidence type="ECO:0000259" key="2">
    <source>
        <dbReference type="PROSITE" id="PS50089"/>
    </source>
</evidence>
<dbReference type="PROSITE" id="PS50089">
    <property type="entry name" value="ZF_RING_2"/>
    <property type="match status" value="1"/>
</dbReference>
<evidence type="ECO:0000313" key="3">
    <source>
        <dbReference type="EMBL" id="KAF0752646.1"/>
    </source>
</evidence>
<keyword evidence="1" id="KW-0862">Zinc</keyword>
<dbReference type="EMBL" id="VJMI01011494">
    <property type="protein sequence ID" value="KAF0752646.1"/>
    <property type="molecule type" value="Genomic_DNA"/>
</dbReference>
<evidence type="ECO:0000256" key="1">
    <source>
        <dbReference type="PROSITE-ProRule" id="PRU00175"/>
    </source>
</evidence>
<dbReference type="VEuPathDB" id="FungiDB:H257_11211"/>
<dbReference type="AlphaFoldDB" id="A0A6A5AMM7"/>
<dbReference type="InterPro" id="IPR013083">
    <property type="entry name" value="Znf_RING/FYVE/PHD"/>
</dbReference>
<dbReference type="Proteomes" id="UP000469452">
    <property type="component" value="Unassembled WGS sequence"/>
</dbReference>